<dbReference type="Pfam" id="PF01926">
    <property type="entry name" value="MMR_HSR1"/>
    <property type="match status" value="1"/>
</dbReference>
<feature type="domain" description="G" evidence="2">
    <location>
        <begin position="54"/>
        <end position="165"/>
    </location>
</feature>
<evidence type="ECO:0000313" key="4">
    <source>
        <dbReference type="Proteomes" id="UP001212097"/>
    </source>
</evidence>
<proteinExistence type="predicted"/>
<name>A0ABY7QWB4_9ACTN</name>
<feature type="transmembrane region" description="Helical" evidence="1">
    <location>
        <begin position="466"/>
        <end position="486"/>
    </location>
</feature>
<dbReference type="SUPFAM" id="SSF52540">
    <property type="entry name" value="P-loop containing nucleoside triphosphate hydrolases"/>
    <property type="match status" value="1"/>
</dbReference>
<dbReference type="PANTHER" id="PTHR42698:SF1">
    <property type="entry name" value="GTPASE ERA, MITOCHONDRIAL"/>
    <property type="match status" value="1"/>
</dbReference>
<sequence>MRRRRVDLAERIEMLSTAVDLSTGRIPDELADRVHAVLDRADQRCRIGGDHTVIALAGATGSGKSSTFNALAGAELSDPGVRRPTTSKATAAVWGSQSAESLLDWLDVPRRHHMGSDDALDGLVLLDLPDHDSVRTEHRLEVDRLVEMVDMIVWIVDPQKYADAALHTRYLAPLATHSEVMTVVLNQVDRLDKEQRKNCLRDLRRLLDSEGLDKAKIMAMSATTGEGVDDMRVALARAVRAKKAQAARLHADLDGVSQRLSEVTGDQAGQVSQDSVDRLIDALCTAGGVDPVVDATRDAYRKRGHYATGWPVTAWVSKLRPDPLHRLHLDLGSRRTRRKKELSRGSEPTEVQRSAMTARVGVAGAKVDTAVRALASQASEGLPRLWADSVRDASLSNRKDLPDDIDRAVSSTDLGVHRATGWWKAVTVVQWILVVIIVAGAIWWLVDGMAAYFQFRVSPVRWHHVPLPPLIVAGGALAGILVSLLCQIGVQAGSRAAAHHARSELRASLTEVAWQSVVDPVNAELDHHDEVVKILSKAS</sequence>
<evidence type="ECO:0000256" key="1">
    <source>
        <dbReference type="SAM" id="Phobius"/>
    </source>
</evidence>
<dbReference type="InterPro" id="IPR027417">
    <property type="entry name" value="P-loop_NTPase"/>
</dbReference>
<keyword evidence="1" id="KW-0472">Membrane</keyword>
<dbReference type="InterPro" id="IPR006073">
    <property type="entry name" value="GTP-bd"/>
</dbReference>
<dbReference type="Proteomes" id="UP001212097">
    <property type="component" value="Chromosome"/>
</dbReference>
<keyword evidence="1" id="KW-0812">Transmembrane</keyword>
<evidence type="ECO:0000259" key="2">
    <source>
        <dbReference type="Pfam" id="PF01926"/>
    </source>
</evidence>
<dbReference type="Gene3D" id="3.40.50.300">
    <property type="entry name" value="P-loop containing nucleotide triphosphate hydrolases"/>
    <property type="match status" value="1"/>
</dbReference>
<dbReference type="RefSeq" id="WP_271417558.1">
    <property type="nucleotide sequence ID" value="NZ_CP115668.1"/>
</dbReference>
<evidence type="ECO:0000313" key="3">
    <source>
        <dbReference type="EMBL" id="WCC79356.1"/>
    </source>
</evidence>
<dbReference type="InterPro" id="IPR005662">
    <property type="entry name" value="GTPase_Era-like"/>
</dbReference>
<keyword evidence="1" id="KW-1133">Transmembrane helix</keyword>
<feature type="transmembrane region" description="Helical" evidence="1">
    <location>
        <begin position="428"/>
        <end position="446"/>
    </location>
</feature>
<organism evidence="3 4">
    <name type="scientific">Cutibacterium equinum</name>
    <dbReference type="NCBI Taxonomy" id="3016342"/>
    <lineage>
        <taxon>Bacteria</taxon>
        <taxon>Bacillati</taxon>
        <taxon>Actinomycetota</taxon>
        <taxon>Actinomycetes</taxon>
        <taxon>Propionibacteriales</taxon>
        <taxon>Propionibacteriaceae</taxon>
        <taxon>Cutibacterium</taxon>
    </lineage>
</organism>
<dbReference type="PANTHER" id="PTHR42698">
    <property type="entry name" value="GTPASE ERA"/>
    <property type="match status" value="1"/>
</dbReference>
<dbReference type="CDD" id="cd11383">
    <property type="entry name" value="YfjP"/>
    <property type="match status" value="1"/>
</dbReference>
<reference evidence="3 4" key="1">
    <citation type="submission" date="2023-06" db="EMBL/GenBank/DDBJ databases">
        <title>The Gram-positive Non-spore-bearing Anaerobic Bacilli of Human Feces.</title>
        <authorList>
            <person name="Eggerth A.H."/>
        </authorList>
    </citation>
    <scope>NUCLEOTIDE SEQUENCE [LARGE SCALE GENOMIC DNA]</scope>
    <source>
        <strain evidence="3 4">CBA3108</strain>
    </source>
</reference>
<accession>A0ABY7QWB4</accession>
<gene>
    <name evidence="3" type="ORF">O6R08_07395</name>
</gene>
<keyword evidence="4" id="KW-1185">Reference proteome</keyword>
<dbReference type="EMBL" id="CP115668">
    <property type="protein sequence ID" value="WCC79356.1"/>
    <property type="molecule type" value="Genomic_DNA"/>
</dbReference>
<protein>
    <submittedName>
        <fullName evidence="3">YfjP family GTPase</fullName>
    </submittedName>
</protein>